<accession>A0A926N9W6</accession>
<evidence type="ECO:0000313" key="9">
    <source>
        <dbReference type="Proteomes" id="UP000661691"/>
    </source>
</evidence>
<evidence type="ECO:0000256" key="4">
    <source>
        <dbReference type="ARBA" id="ARBA00022827"/>
    </source>
</evidence>
<evidence type="ECO:0000256" key="6">
    <source>
        <dbReference type="PIRSR" id="PIRSR000089-1"/>
    </source>
</evidence>
<dbReference type="PIRSF" id="PIRSF000089">
    <property type="entry name" value="Electra_flavoP_a"/>
    <property type="match status" value="1"/>
</dbReference>
<feature type="domain" description="Electron transfer flavoprotein alpha/beta-subunit N-terminal" evidence="7">
    <location>
        <begin position="5"/>
        <end position="192"/>
    </location>
</feature>
<evidence type="ECO:0000256" key="5">
    <source>
        <dbReference type="ARBA" id="ARBA00022982"/>
    </source>
</evidence>
<dbReference type="Pfam" id="PF01012">
    <property type="entry name" value="ETF"/>
    <property type="match status" value="1"/>
</dbReference>
<dbReference type="InterPro" id="IPR018206">
    <property type="entry name" value="ETF_asu_C_CS"/>
</dbReference>
<comment type="similarity">
    <text evidence="1">Belongs to the ETF alpha-subunit/FixB family.</text>
</comment>
<dbReference type="AlphaFoldDB" id="A0A926N9W6"/>
<dbReference type="RefSeq" id="WP_191138605.1">
    <property type="nucleotide sequence ID" value="NZ_JACXAG020000001.1"/>
</dbReference>
<dbReference type="CDD" id="cd01715">
    <property type="entry name" value="ETF_alpha"/>
    <property type="match status" value="1"/>
</dbReference>
<feature type="binding site" evidence="6">
    <location>
        <begin position="269"/>
        <end position="276"/>
    </location>
    <ligand>
        <name>FAD</name>
        <dbReference type="ChEBI" id="CHEBI:57692"/>
    </ligand>
</feature>
<dbReference type="EMBL" id="JACXAH010000014">
    <property type="protein sequence ID" value="MBD1372891.1"/>
    <property type="molecule type" value="Genomic_DNA"/>
</dbReference>
<keyword evidence="3" id="KW-0285">Flavoprotein</keyword>
<dbReference type="PANTHER" id="PTHR43153:SF1">
    <property type="entry name" value="ELECTRON TRANSFER FLAVOPROTEIN SUBUNIT ALPHA, MITOCHONDRIAL"/>
    <property type="match status" value="1"/>
</dbReference>
<feature type="binding site" evidence="6">
    <location>
        <position position="213"/>
    </location>
    <ligand>
        <name>FAD</name>
        <dbReference type="ChEBI" id="CHEBI:57692"/>
    </ligand>
</feature>
<proteinExistence type="inferred from homology"/>
<comment type="caution">
    <text evidence="8">The sequence shown here is derived from an EMBL/GenBank/DDBJ whole genome shotgun (WGS) entry which is preliminary data.</text>
</comment>
<dbReference type="InterPro" id="IPR033947">
    <property type="entry name" value="ETF_alpha_N"/>
</dbReference>
<dbReference type="PANTHER" id="PTHR43153">
    <property type="entry name" value="ELECTRON TRANSFER FLAVOPROTEIN ALPHA"/>
    <property type="match status" value="1"/>
</dbReference>
<feature type="binding site" evidence="6">
    <location>
        <position position="290"/>
    </location>
    <ligand>
        <name>FAD</name>
        <dbReference type="ChEBI" id="CHEBI:57692"/>
    </ligand>
</feature>
<gene>
    <name evidence="8" type="ORF">IC620_11040</name>
</gene>
<evidence type="ECO:0000256" key="3">
    <source>
        <dbReference type="ARBA" id="ARBA00022630"/>
    </source>
</evidence>
<keyword evidence="9" id="KW-1185">Reference proteome</keyword>
<dbReference type="Proteomes" id="UP000661691">
    <property type="component" value="Unassembled WGS sequence"/>
</dbReference>
<comment type="cofactor">
    <cofactor evidence="6">
        <name>FAD</name>
        <dbReference type="ChEBI" id="CHEBI:57692"/>
    </cofactor>
    <text evidence="6">Binds 1 FAD per dimer.</text>
</comment>
<dbReference type="GO" id="GO:0050660">
    <property type="term" value="F:flavin adenine dinucleotide binding"/>
    <property type="evidence" value="ECO:0007669"/>
    <property type="project" value="InterPro"/>
</dbReference>
<dbReference type="InterPro" id="IPR014729">
    <property type="entry name" value="Rossmann-like_a/b/a_fold"/>
</dbReference>
<evidence type="ECO:0000256" key="1">
    <source>
        <dbReference type="ARBA" id="ARBA00005817"/>
    </source>
</evidence>
<dbReference type="SUPFAM" id="SSF52467">
    <property type="entry name" value="DHS-like NAD/FAD-binding domain"/>
    <property type="match status" value="1"/>
</dbReference>
<organism evidence="8 9">
    <name type="scientific">Polycladospora coralii</name>
    <dbReference type="NCBI Taxonomy" id="2771432"/>
    <lineage>
        <taxon>Bacteria</taxon>
        <taxon>Bacillati</taxon>
        <taxon>Bacillota</taxon>
        <taxon>Bacilli</taxon>
        <taxon>Bacillales</taxon>
        <taxon>Thermoactinomycetaceae</taxon>
        <taxon>Polycladospora</taxon>
    </lineage>
</organism>
<dbReference type="GO" id="GO:0033539">
    <property type="term" value="P:fatty acid beta-oxidation using acyl-CoA dehydrogenase"/>
    <property type="evidence" value="ECO:0007669"/>
    <property type="project" value="TreeGrafter"/>
</dbReference>
<keyword evidence="5" id="KW-0249">Electron transport</keyword>
<dbReference type="InterPro" id="IPR001308">
    <property type="entry name" value="ETF_a/FixB"/>
</dbReference>
<dbReference type="InterPro" id="IPR029035">
    <property type="entry name" value="DHS-like_NAD/FAD-binding_dom"/>
</dbReference>
<evidence type="ECO:0000256" key="2">
    <source>
        <dbReference type="ARBA" id="ARBA00022448"/>
    </source>
</evidence>
<dbReference type="InterPro" id="IPR014730">
    <property type="entry name" value="ETF_a/b_N"/>
</dbReference>
<dbReference type="GO" id="GO:0009055">
    <property type="term" value="F:electron transfer activity"/>
    <property type="evidence" value="ECO:0007669"/>
    <property type="project" value="InterPro"/>
</dbReference>
<dbReference type="FunFam" id="3.40.50.1220:FF:000001">
    <property type="entry name" value="Electron transfer flavoprotein, alpha subunit"/>
    <property type="match status" value="1"/>
</dbReference>
<dbReference type="SMART" id="SM00893">
    <property type="entry name" value="ETF"/>
    <property type="match status" value="1"/>
</dbReference>
<protein>
    <submittedName>
        <fullName evidence="8">Electron transfer flavoprotein subunit alpha/FixB family protein</fullName>
    </submittedName>
</protein>
<feature type="binding site" evidence="6">
    <location>
        <begin position="238"/>
        <end position="239"/>
    </location>
    <ligand>
        <name>FAD</name>
        <dbReference type="ChEBI" id="CHEBI:57692"/>
    </ligand>
</feature>
<dbReference type="PROSITE" id="PS00696">
    <property type="entry name" value="ETF_ALPHA"/>
    <property type="match status" value="1"/>
</dbReference>
<sequence>MSKKVLILADIREGKLRNVSLESLAAAKMVADGGEITAAIFGSNGKELADTLAHHGADKIITVSNQELDQYTTDAYFQAFKQVIDHVGPEVIFTGHTAVGRDVSPRIAARIGAGLLSDVTGIEVDGGKVVFTRPIYAGKAFVKKAVKEGIIFATLRPNNIPAQEADTTRTADVEDLSVTLAADTIRTIVKDVVKKSSDGVDLSEASVIVAGGRGVKSEDGFKPLEELAQLLGGAVGASRGACDSEYCDYALQIGQTGKVVTPDLYIAAGISGAIQHLAGMSNSKVIVAINKDPEAPIFQVADYGIVGDLFEVIPLLTEEFKKVLAEG</sequence>
<reference evidence="8" key="1">
    <citation type="submission" date="2020-09" db="EMBL/GenBank/DDBJ databases">
        <title>A novel bacterium of genus Hazenella, isolated from South China Sea.</title>
        <authorList>
            <person name="Huang H."/>
            <person name="Mo K."/>
            <person name="Hu Y."/>
        </authorList>
    </citation>
    <scope>NUCLEOTIDE SEQUENCE</scope>
    <source>
        <strain evidence="8">IB182357</strain>
    </source>
</reference>
<dbReference type="Gene3D" id="3.40.50.620">
    <property type="entry name" value="HUPs"/>
    <property type="match status" value="1"/>
</dbReference>
<feature type="binding site" evidence="6">
    <location>
        <begin position="252"/>
        <end position="256"/>
    </location>
    <ligand>
        <name>FAD</name>
        <dbReference type="ChEBI" id="CHEBI:57692"/>
    </ligand>
</feature>
<dbReference type="SUPFAM" id="SSF52402">
    <property type="entry name" value="Adenine nucleotide alpha hydrolases-like"/>
    <property type="match status" value="1"/>
</dbReference>
<dbReference type="Gene3D" id="3.40.50.1220">
    <property type="entry name" value="TPP-binding domain"/>
    <property type="match status" value="1"/>
</dbReference>
<keyword evidence="2" id="KW-0813">Transport</keyword>
<keyword evidence="4 6" id="KW-0274">FAD</keyword>
<evidence type="ECO:0000259" key="7">
    <source>
        <dbReference type="SMART" id="SM00893"/>
    </source>
</evidence>
<dbReference type="InterPro" id="IPR014731">
    <property type="entry name" value="ETF_asu_C"/>
</dbReference>
<name>A0A926N9W6_9BACL</name>
<evidence type="ECO:0000313" key="8">
    <source>
        <dbReference type="EMBL" id="MBD1372891.1"/>
    </source>
</evidence>
<dbReference type="Pfam" id="PF00766">
    <property type="entry name" value="ETF_alpha"/>
    <property type="match status" value="1"/>
</dbReference>